<proteinExistence type="predicted"/>
<accession>A0A0M2NQC8</accession>
<dbReference type="InterPro" id="IPR050555">
    <property type="entry name" value="Bact_Solute-Bind_Prot2"/>
</dbReference>
<evidence type="ECO:0000256" key="4">
    <source>
        <dbReference type="SAM" id="SignalP"/>
    </source>
</evidence>
<evidence type="ECO:0000313" key="6">
    <source>
        <dbReference type="EMBL" id="KKI52415.1"/>
    </source>
</evidence>
<dbReference type="CDD" id="cd19992">
    <property type="entry name" value="PBP1_ABC_xylose_binding-like"/>
    <property type="match status" value="1"/>
</dbReference>
<dbReference type="Pfam" id="PF13407">
    <property type="entry name" value="Peripla_BP_4"/>
    <property type="match status" value="1"/>
</dbReference>
<name>A0A0M2NQC8_9FIRM</name>
<evidence type="ECO:0000259" key="5">
    <source>
        <dbReference type="Pfam" id="PF13407"/>
    </source>
</evidence>
<dbReference type="Gene3D" id="3.40.50.2300">
    <property type="match status" value="2"/>
</dbReference>
<dbReference type="Proteomes" id="UP000034076">
    <property type="component" value="Unassembled WGS sequence"/>
</dbReference>
<dbReference type="AlphaFoldDB" id="A0A0M2NQC8"/>
<dbReference type="InterPro" id="IPR028082">
    <property type="entry name" value="Peripla_BP_I"/>
</dbReference>
<keyword evidence="2 4" id="KW-0732">Signal</keyword>
<evidence type="ECO:0000256" key="2">
    <source>
        <dbReference type="ARBA" id="ARBA00022729"/>
    </source>
</evidence>
<feature type="chain" id="PRO_5018231231" evidence="4">
    <location>
        <begin position="27"/>
        <end position="358"/>
    </location>
</feature>
<dbReference type="STRING" id="270498.CHK_0079"/>
<evidence type="ECO:0000256" key="1">
    <source>
        <dbReference type="ARBA" id="ARBA00004196"/>
    </source>
</evidence>
<dbReference type="InterPro" id="IPR025997">
    <property type="entry name" value="SBP_2_dom"/>
</dbReference>
<keyword evidence="7" id="KW-1185">Reference proteome</keyword>
<dbReference type="OrthoDB" id="9769193at2"/>
<organism evidence="6 7">
    <name type="scientific">Christensenella hongkongensis</name>
    <dbReference type="NCBI Taxonomy" id="270498"/>
    <lineage>
        <taxon>Bacteria</taxon>
        <taxon>Bacillati</taxon>
        <taxon>Bacillota</taxon>
        <taxon>Clostridia</taxon>
        <taxon>Christensenellales</taxon>
        <taxon>Christensenellaceae</taxon>
        <taxon>Christensenella</taxon>
    </lineage>
</organism>
<feature type="signal peptide" evidence="4">
    <location>
        <begin position="1"/>
        <end position="26"/>
    </location>
</feature>
<sequence length="358" mass="37774">MKKNGRSRFVKYVSIIVVILLVVAMAAGCSAPAAQGDGGEASQTAASGGSGGGKKVGIAIPTSTVNRFVEEADLIEQGLKDLGYDVVGKQVANDDSNTQIQQCKNMLANGAELLIVCPVDKKSSAQIVDDAHAQGVPVISYVRMVGGDLDYYVSEDNEAVGTLIGEYVDENLDEGNMIVLTGDSLDTNAQLYRDTAVAALQTKIDSGKIKIVADQFCKGWSPEEAVNHTENALTQNQNDVQAVLCTNDGTAGGAIEALTAQNLQGQVLVTGGDCELAAAKRILEGTQTMTILKNKYDVAGKAVEVADQILKGETPSTDEVRNNETKDVPAFLVPMTVITKDNIQAELIDSGYFPELAE</sequence>
<feature type="domain" description="Periplasmic binding protein" evidence="5">
    <location>
        <begin position="61"/>
        <end position="313"/>
    </location>
</feature>
<dbReference type="SUPFAM" id="SSF53822">
    <property type="entry name" value="Periplasmic binding protein-like I"/>
    <property type="match status" value="1"/>
</dbReference>
<comment type="caution">
    <text evidence="6">The sequence shown here is derived from an EMBL/GenBank/DDBJ whole genome shotgun (WGS) entry which is preliminary data.</text>
</comment>
<protein>
    <submittedName>
        <fullName evidence="6">Xylose ABC transporter, periplasmic xylose-binding protein XylF</fullName>
    </submittedName>
</protein>
<evidence type="ECO:0000313" key="7">
    <source>
        <dbReference type="Proteomes" id="UP000034076"/>
    </source>
</evidence>
<dbReference type="RefSeq" id="WP_052740071.1">
    <property type="nucleotide sequence ID" value="NZ_CAUERS010000062.1"/>
</dbReference>
<dbReference type="PANTHER" id="PTHR30036:SF1">
    <property type="entry name" value="D-XYLOSE-BINDING PERIPLASMIC PROTEIN"/>
    <property type="match status" value="1"/>
</dbReference>
<comment type="subcellular location">
    <subcellularLocation>
        <location evidence="1">Cell envelope</location>
    </subcellularLocation>
</comment>
<dbReference type="EMBL" id="LAYJ01000014">
    <property type="protein sequence ID" value="KKI52415.1"/>
    <property type="molecule type" value="Genomic_DNA"/>
</dbReference>
<dbReference type="PROSITE" id="PS51257">
    <property type="entry name" value="PROKAR_LIPOPROTEIN"/>
    <property type="match status" value="1"/>
</dbReference>
<dbReference type="GO" id="GO:0030288">
    <property type="term" value="C:outer membrane-bounded periplasmic space"/>
    <property type="evidence" value="ECO:0007669"/>
    <property type="project" value="TreeGrafter"/>
</dbReference>
<reference evidence="6 7" key="1">
    <citation type="submission" date="2015-04" db="EMBL/GenBank/DDBJ databases">
        <title>Draft genome sequence of bacteremic isolate Catabacter hongkongensis type strain HKU16T.</title>
        <authorList>
            <person name="Lau S.K."/>
            <person name="Teng J.L."/>
            <person name="Huang Y."/>
            <person name="Curreem S.O."/>
            <person name="Tsui S.K."/>
            <person name="Woo P.C."/>
        </authorList>
    </citation>
    <scope>NUCLEOTIDE SEQUENCE [LARGE SCALE GENOMIC DNA]</scope>
    <source>
        <strain evidence="6 7">HKU16</strain>
    </source>
</reference>
<evidence type="ECO:0000256" key="3">
    <source>
        <dbReference type="SAM" id="MobiDB-lite"/>
    </source>
</evidence>
<gene>
    <name evidence="6" type="ORF">CHK_0079</name>
</gene>
<feature type="region of interest" description="Disordered" evidence="3">
    <location>
        <begin position="33"/>
        <end position="54"/>
    </location>
</feature>
<dbReference type="PANTHER" id="PTHR30036">
    <property type="entry name" value="D-XYLOSE-BINDING PERIPLASMIC PROTEIN"/>
    <property type="match status" value="1"/>
</dbReference>
<dbReference type="GO" id="GO:0030246">
    <property type="term" value="F:carbohydrate binding"/>
    <property type="evidence" value="ECO:0007669"/>
    <property type="project" value="TreeGrafter"/>
</dbReference>